<protein>
    <submittedName>
        <fullName evidence="1">Uncharacterized protein</fullName>
    </submittedName>
</protein>
<accession>B8HKE1</accession>
<name>B8HKE1_CYAP4</name>
<dbReference type="KEGG" id="cyn:Cyan7425_2786"/>
<dbReference type="eggNOG" id="ENOG502ZMEE">
    <property type="taxonomic scope" value="Bacteria"/>
</dbReference>
<gene>
    <name evidence="1" type="ordered locus">Cyan7425_2786</name>
</gene>
<dbReference type="OrthoDB" id="565324at2"/>
<dbReference type="HOGENOM" id="CLU_175491_1_0_3"/>
<dbReference type="EMBL" id="CP001344">
    <property type="protein sequence ID" value="ACL45132.1"/>
    <property type="molecule type" value="Genomic_DNA"/>
</dbReference>
<dbReference type="AlphaFoldDB" id="B8HKE1"/>
<proteinExistence type="predicted"/>
<organism evidence="1">
    <name type="scientific">Cyanothece sp. (strain PCC 7425 / ATCC 29141)</name>
    <dbReference type="NCBI Taxonomy" id="395961"/>
    <lineage>
        <taxon>Bacteria</taxon>
        <taxon>Bacillati</taxon>
        <taxon>Cyanobacteriota</taxon>
        <taxon>Cyanophyceae</taxon>
        <taxon>Gomontiellales</taxon>
        <taxon>Cyanothecaceae</taxon>
        <taxon>Cyanothece</taxon>
    </lineage>
</organism>
<dbReference type="STRING" id="395961.Cyan7425_2786"/>
<reference evidence="1" key="1">
    <citation type="submission" date="2009-01" db="EMBL/GenBank/DDBJ databases">
        <title>Complete sequence of chromosome Cyanothece sp. PCC 7425.</title>
        <authorList>
            <consortium name="US DOE Joint Genome Institute"/>
            <person name="Lucas S."/>
            <person name="Copeland A."/>
            <person name="Lapidus A."/>
            <person name="Glavina del Rio T."/>
            <person name="Dalin E."/>
            <person name="Tice H."/>
            <person name="Bruce D."/>
            <person name="Goodwin L."/>
            <person name="Pitluck S."/>
            <person name="Sims D."/>
            <person name="Meineke L."/>
            <person name="Brettin T."/>
            <person name="Detter J.C."/>
            <person name="Han C."/>
            <person name="Larimer F."/>
            <person name="Land M."/>
            <person name="Hauser L."/>
            <person name="Kyrpides N."/>
            <person name="Ovchinnikova G."/>
            <person name="Liberton M."/>
            <person name="Stoeckel J."/>
            <person name="Banerjee A."/>
            <person name="Singh A."/>
            <person name="Page L."/>
            <person name="Sato H."/>
            <person name="Zhao L."/>
            <person name="Sherman L."/>
            <person name="Pakrasi H."/>
            <person name="Richardson P."/>
        </authorList>
    </citation>
    <scope>NUCLEOTIDE SEQUENCE</scope>
    <source>
        <strain evidence="1">PCC 7425</strain>
    </source>
</reference>
<evidence type="ECO:0000313" key="1">
    <source>
        <dbReference type="EMBL" id="ACL45132.1"/>
    </source>
</evidence>
<sequence>MDPVELKTLVEQALADKVLSLDEHKEIIDAVLHDGKISAEEQEILRQLLEKVVSGEVESRDY</sequence>